<dbReference type="Gene3D" id="3.90.1150.10">
    <property type="entry name" value="Aspartate Aminotransferase, domain 1"/>
    <property type="match status" value="1"/>
</dbReference>
<organism evidence="3 4">
    <name type="scientific">Nonomuraea solani</name>
    <dbReference type="NCBI Taxonomy" id="1144553"/>
    <lineage>
        <taxon>Bacteria</taxon>
        <taxon>Bacillati</taxon>
        <taxon>Actinomycetota</taxon>
        <taxon>Actinomycetes</taxon>
        <taxon>Streptosporangiales</taxon>
        <taxon>Streptosporangiaceae</taxon>
        <taxon>Nonomuraea</taxon>
    </lineage>
</organism>
<proteinExistence type="inferred from homology"/>
<dbReference type="GO" id="GO:0030170">
    <property type="term" value="F:pyridoxal phosphate binding"/>
    <property type="evidence" value="ECO:0007669"/>
    <property type="project" value="TreeGrafter"/>
</dbReference>
<dbReference type="GO" id="GO:0000271">
    <property type="term" value="P:polysaccharide biosynthetic process"/>
    <property type="evidence" value="ECO:0007669"/>
    <property type="project" value="TreeGrafter"/>
</dbReference>
<comment type="cofactor">
    <cofactor evidence="1">
        <name>pyridoxal 5'-phosphate</name>
        <dbReference type="ChEBI" id="CHEBI:597326"/>
    </cofactor>
</comment>
<evidence type="ECO:0000256" key="2">
    <source>
        <dbReference type="RuleBase" id="RU004508"/>
    </source>
</evidence>
<evidence type="ECO:0000256" key="1">
    <source>
        <dbReference type="ARBA" id="ARBA00001933"/>
    </source>
</evidence>
<dbReference type="InterPro" id="IPR015422">
    <property type="entry name" value="PyrdxlP-dep_Trfase_small"/>
</dbReference>
<dbReference type="GO" id="GO:0008483">
    <property type="term" value="F:transaminase activity"/>
    <property type="evidence" value="ECO:0007669"/>
    <property type="project" value="TreeGrafter"/>
</dbReference>
<accession>A0A1H6EXT1</accession>
<keyword evidence="2" id="KW-0663">Pyridoxal phosphate</keyword>
<dbReference type="Pfam" id="PF01041">
    <property type="entry name" value="DegT_DnrJ_EryC1"/>
    <property type="match status" value="1"/>
</dbReference>
<keyword evidence="4" id="KW-1185">Reference proteome</keyword>
<sequence length="396" mass="42385">MTGAMTMRQMTVPFPRRPKYGETEIAAVTYLLRSGSLSEIGRGPACAALEDAFAAAAGTTHALSFNSGTASLHAALHAAGATPDAGVAMSPMTWISAITVAFHAGSFPLFADLTEDSPNLDPAQIDPANCSAVLVTHAWGVPAALREFTGLPVPIVEDCSHAHGALYQGRPVGSWGAAGCFSLQESKAVSGGEGGIMTTSDSALYQRAMTVGHHPYRLAAELTHPDPLPLAGASYKFRIPALSAVIAREQLRSLPSRMSDSATNLTLLTQLIDAMGLPLAPMAVPDGSVRGWYGTPFTMLQPVLDPDALNAACTAARLPVRALYPDWLTTPLLQQPAVIERYWPHMRGRWTPPDVRDFPRYQRFRQQTLILKIPDLPVPDYMHQLAAVLATTLRSL</sequence>
<dbReference type="InterPro" id="IPR000653">
    <property type="entry name" value="DegT/StrS_aminotransferase"/>
</dbReference>
<dbReference type="PANTHER" id="PTHR30244:SF34">
    <property type="entry name" value="DTDP-4-AMINO-4,6-DIDEOXYGALACTOSE TRANSAMINASE"/>
    <property type="match status" value="1"/>
</dbReference>
<reference evidence="3 4" key="1">
    <citation type="submission" date="2016-10" db="EMBL/GenBank/DDBJ databases">
        <authorList>
            <person name="de Groot N.N."/>
        </authorList>
    </citation>
    <scope>NUCLEOTIDE SEQUENCE [LARGE SCALE GENOMIC DNA]</scope>
    <source>
        <strain evidence="3 4">CGMCC 4.7037</strain>
    </source>
</reference>
<dbReference type="Gene3D" id="3.40.640.10">
    <property type="entry name" value="Type I PLP-dependent aspartate aminotransferase-like (Major domain)"/>
    <property type="match status" value="1"/>
</dbReference>
<dbReference type="InterPro" id="IPR015424">
    <property type="entry name" value="PyrdxlP-dep_Trfase"/>
</dbReference>
<dbReference type="InterPro" id="IPR015421">
    <property type="entry name" value="PyrdxlP-dep_Trfase_major"/>
</dbReference>
<dbReference type="Proteomes" id="UP000236732">
    <property type="component" value="Unassembled WGS sequence"/>
</dbReference>
<evidence type="ECO:0000313" key="3">
    <source>
        <dbReference type="EMBL" id="SEH01766.1"/>
    </source>
</evidence>
<comment type="similarity">
    <text evidence="2">Belongs to the DegT/DnrJ/EryC1 family.</text>
</comment>
<evidence type="ECO:0000313" key="4">
    <source>
        <dbReference type="Proteomes" id="UP000236732"/>
    </source>
</evidence>
<protein>
    <submittedName>
        <fullName evidence="3">dTDP-4-amino-4,6-dideoxygalactose transaminase</fullName>
    </submittedName>
</protein>
<dbReference type="EMBL" id="FNVT01000022">
    <property type="protein sequence ID" value="SEH01766.1"/>
    <property type="molecule type" value="Genomic_DNA"/>
</dbReference>
<name>A0A1H6EXT1_9ACTN</name>
<dbReference type="AlphaFoldDB" id="A0A1H6EXT1"/>
<dbReference type="PANTHER" id="PTHR30244">
    <property type="entry name" value="TRANSAMINASE"/>
    <property type="match status" value="1"/>
</dbReference>
<dbReference type="SUPFAM" id="SSF53383">
    <property type="entry name" value="PLP-dependent transferases"/>
    <property type="match status" value="1"/>
</dbReference>
<gene>
    <name evidence="3" type="ORF">SAMN05444920_12215</name>
</gene>